<feature type="compositionally biased region" description="Basic and acidic residues" evidence="5">
    <location>
        <begin position="535"/>
        <end position="546"/>
    </location>
</feature>
<evidence type="ECO:0000313" key="8">
    <source>
        <dbReference type="Proteomes" id="UP000774617"/>
    </source>
</evidence>
<dbReference type="PANTHER" id="PTHR46468">
    <property type="entry name" value="SENTRIN-SPECIFIC PROTEASE 8"/>
    <property type="match status" value="1"/>
</dbReference>
<keyword evidence="8" id="KW-1185">Reference proteome</keyword>
<name>A0ABQ8GS88_9PEZI</name>
<keyword evidence="4" id="KW-0788">Thiol protease</keyword>
<dbReference type="PANTHER" id="PTHR46468:SF1">
    <property type="entry name" value="SENTRIN-SPECIFIC PROTEASE 8"/>
    <property type="match status" value="1"/>
</dbReference>
<evidence type="ECO:0000256" key="2">
    <source>
        <dbReference type="ARBA" id="ARBA00022670"/>
    </source>
</evidence>
<dbReference type="InterPro" id="IPR044613">
    <property type="entry name" value="Nep1/2-like"/>
</dbReference>
<comment type="similarity">
    <text evidence="1">Belongs to the peptidase C48 family.</text>
</comment>
<feature type="region of interest" description="Disordered" evidence="5">
    <location>
        <begin position="499"/>
        <end position="602"/>
    </location>
</feature>
<comment type="caution">
    <text evidence="7">The sequence shown here is derived from an EMBL/GenBank/DDBJ whole genome shotgun (WGS) entry which is preliminary data.</text>
</comment>
<dbReference type="PROSITE" id="PS50600">
    <property type="entry name" value="ULP_PROTEASE"/>
    <property type="match status" value="1"/>
</dbReference>
<dbReference type="Gene3D" id="3.40.395.10">
    <property type="entry name" value="Adenoviral Proteinase, Chain A"/>
    <property type="match status" value="1"/>
</dbReference>
<dbReference type="Proteomes" id="UP000774617">
    <property type="component" value="Unassembled WGS sequence"/>
</dbReference>
<dbReference type="EMBL" id="JAGTJR010000002">
    <property type="protein sequence ID" value="KAH7063351.1"/>
    <property type="molecule type" value="Genomic_DNA"/>
</dbReference>
<dbReference type="InterPro" id="IPR038765">
    <property type="entry name" value="Papain-like_cys_pep_sf"/>
</dbReference>
<sequence length="955" mass="107920">MDWTPDVLGHDEQPPASMPTINIPTSPEDRTDDYMHHHTPYSQRAIDSLPFQREYDFTYIDPATFKRKLQPGEKYKSLVDPNYRSFFHTSGQGDKNDSQNRIGIATDRKKKRKVELYDDLDEKQTMARQTRIEPEPKTSFFSRLFSTIGVWVNKCKDRQRDNISQLFDSDDQPEEIIFVPTGFENFSKKRRIVNRPMPGAFAPDSPIRERPKATAAADSVPTQNPKFITNNHTEHSPAAVLQTSYIPAGFTSSIEHGNRRVKVMLENSSMPRPKGVHAKLKSTKNSKNIIKLESQTGNFVPGSQDVTIKTESHTGIHGTQSDTELASNSQGHETSILKCAHEAFAEDGHDVTSDKIRRAGTPTKKGIRLHKNIAGGHLGFDVISKKNQSQTDDEPSKTAVSRPPFAGIFTKRFAKQLPQRQRISKVAITISSARNEGAATIRDRKAIKGRKDIKDIKSITPSEHPHTPAIIIPPKTQNILDITQPSSVHNITQVRMSNSLSDKAESSSAALFNDPDSFNTYREPEERPSTSSSNRSDETKEMRQKNQDSPTKIENTGTAINNADDNEISREAPVSKKDLHSEHNGRQKAPRSRKKDGHVDDQGKAEKMLEWHMNFGGHIDLRNAKSQSLEELMKQGSLLEAENQLEELEISDNRKGAREQEELEKKLKAQAEAKREAEEAKAAEEARQREAEAIKRAEEEAEKREEEAKLEKRRKTLDQEITAAAQNNILSALKRHPAEELKQNLRVQDLRTLVPKTDWLNDEVVNYFIGELVKKACEKRGYTDQDKKAGKAPPYANILSQFWGTLSQKGVQAVRGWARAPKLDKGRLLECERVFIPICHSLHWRLVVISGTEKTIEYFDSLNGSAHPYANKVLEWVELVLGSAFDAQQWRIIQEQRSPRQSNGSDCGVFVLQNARAVVLGLDFEPNMYQTSTEGILRVRHQIADHMLSDSLDWE</sequence>
<reference evidence="7 8" key="1">
    <citation type="journal article" date="2021" name="Nat. Commun.">
        <title>Genetic determinants of endophytism in the Arabidopsis root mycobiome.</title>
        <authorList>
            <person name="Mesny F."/>
            <person name="Miyauchi S."/>
            <person name="Thiergart T."/>
            <person name="Pickel B."/>
            <person name="Atanasova L."/>
            <person name="Karlsson M."/>
            <person name="Huettel B."/>
            <person name="Barry K.W."/>
            <person name="Haridas S."/>
            <person name="Chen C."/>
            <person name="Bauer D."/>
            <person name="Andreopoulos W."/>
            <person name="Pangilinan J."/>
            <person name="LaButti K."/>
            <person name="Riley R."/>
            <person name="Lipzen A."/>
            <person name="Clum A."/>
            <person name="Drula E."/>
            <person name="Henrissat B."/>
            <person name="Kohler A."/>
            <person name="Grigoriev I.V."/>
            <person name="Martin F.M."/>
            <person name="Hacquard S."/>
        </authorList>
    </citation>
    <scope>NUCLEOTIDE SEQUENCE [LARGE SCALE GENOMIC DNA]</scope>
    <source>
        <strain evidence="7 8">MPI-SDFR-AT-0080</strain>
    </source>
</reference>
<dbReference type="InterPro" id="IPR003653">
    <property type="entry name" value="Peptidase_C48_C"/>
</dbReference>
<organism evidence="7 8">
    <name type="scientific">Macrophomina phaseolina</name>
    <dbReference type="NCBI Taxonomy" id="35725"/>
    <lineage>
        <taxon>Eukaryota</taxon>
        <taxon>Fungi</taxon>
        <taxon>Dikarya</taxon>
        <taxon>Ascomycota</taxon>
        <taxon>Pezizomycotina</taxon>
        <taxon>Dothideomycetes</taxon>
        <taxon>Dothideomycetes incertae sedis</taxon>
        <taxon>Botryosphaeriales</taxon>
        <taxon>Botryosphaeriaceae</taxon>
        <taxon>Macrophomina</taxon>
    </lineage>
</organism>
<evidence type="ECO:0000256" key="4">
    <source>
        <dbReference type="ARBA" id="ARBA00022807"/>
    </source>
</evidence>
<accession>A0ABQ8GS88</accession>
<keyword evidence="3" id="KW-0378">Hydrolase</keyword>
<feature type="compositionally biased region" description="Polar residues" evidence="5">
    <location>
        <begin position="547"/>
        <end position="563"/>
    </location>
</feature>
<feature type="domain" description="Ubiquitin-like protease family profile" evidence="6">
    <location>
        <begin position="743"/>
        <end position="918"/>
    </location>
</feature>
<feature type="region of interest" description="Disordered" evidence="5">
    <location>
        <begin position="87"/>
        <end position="107"/>
    </location>
</feature>
<feature type="region of interest" description="Disordered" evidence="5">
    <location>
        <begin position="1"/>
        <end position="32"/>
    </location>
</feature>
<gene>
    <name evidence="7" type="ORF">B0J12DRAFT_166696</name>
</gene>
<feature type="compositionally biased region" description="Polar residues" evidence="5">
    <location>
        <begin position="499"/>
        <end position="520"/>
    </location>
</feature>
<evidence type="ECO:0000256" key="1">
    <source>
        <dbReference type="ARBA" id="ARBA00005234"/>
    </source>
</evidence>
<feature type="compositionally biased region" description="Basic and acidic residues" evidence="5">
    <location>
        <begin position="567"/>
        <end position="585"/>
    </location>
</feature>
<feature type="region of interest" description="Disordered" evidence="5">
    <location>
        <begin position="197"/>
        <end position="224"/>
    </location>
</feature>
<dbReference type="SUPFAM" id="SSF54001">
    <property type="entry name" value="Cysteine proteinases"/>
    <property type="match status" value="1"/>
</dbReference>
<evidence type="ECO:0000256" key="3">
    <source>
        <dbReference type="ARBA" id="ARBA00022801"/>
    </source>
</evidence>
<protein>
    <recommendedName>
        <fullName evidence="6">Ubiquitin-like protease family profile domain-containing protein</fullName>
    </recommendedName>
</protein>
<dbReference type="Pfam" id="PF02902">
    <property type="entry name" value="Peptidase_C48"/>
    <property type="match status" value="1"/>
</dbReference>
<feature type="region of interest" description="Disordered" evidence="5">
    <location>
        <begin position="668"/>
        <end position="713"/>
    </location>
</feature>
<keyword evidence="2" id="KW-0645">Protease</keyword>
<evidence type="ECO:0000256" key="5">
    <source>
        <dbReference type="SAM" id="MobiDB-lite"/>
    </source>
</evidence>
<proteinExistence type="inferred from homology"/>
<evidence type="ECO:0000313" key="7">
    <source>
        <dbReference type="EMBL" id="KAH7063351.1"/>
    </source>
</evidence>
<evidence type="ECO:0000259" key="6">
    <source>
        <dbReference type="PROSITE" id="PS50600"/>
    </source>
</evidence>
<feature type="compositionally biased region" description="Basic and acidic residues" evidence="5">
    <location>
        <begin position="668"/>
        <end position="710"/>
    </location>
</feature>
<feature type="compositionally biased region" description="Basic residues" evidence="5">
    <location>
        <begin position="586"/>
        <end position="596"/>
    </location>
</feature>